<dbReference type="Pfam" id="PF13302">
    <property type="entry name" value="Acetyltransf_3"/>
    <property type="match status" value="1"/>
</dbReference>
<evidence type="ECO:0000313" key="2">
    <source>
        <dbReference type="EMBL" id="GAA3711461.1"/>
    </source>
</evidence>
<dbReference type="PROSITE" id="PS51186">
    <property type="entry name" value="GNAT"/>
    <property type="match status" value="1"/>
</dbReference>
<comment type="caution">
    <text evidence="2">The sequence shown here is derived from an EMBL/GenBank/DDBJ whole genome shotgun (WGS) entry which is preliminary data.</text>
</comment>
<evidence type="ECO:0000313" key="3">
    <source>
        <dbReference type="Proteomes" id="UP001501468"/>
    </source>
</evidence>
<gene>
    <name evidence="2" type="ORF">GCM10022399_30290</name>
</gene>
<dbReference type="EMBL" id="BAABDC010000004">
    <property type="protein sequence ID" value="GAA3711461.1"/>
    <property type="molecule type" value="Genomic_DNA"/>
</dbReference>
<dbReference type="SUPFAM" id="SSF55729">
    <property type="entry name" value="Acyl-CoA N-acyltransferases (Nat)"/>
    <property type="match status" value="1"/>
</dbReference>
<organism evidence="2 3">
    <name type="scientific">Terrabacter ginsenosidimutans</name>
    <dbReference type="NCBI Taxonomy" id="490575"/>
    <lineage>
        <taxon>Bacteria</taxon>
        <taxon>Bacillati</taxon>
        <taxon>Actinomycetota</taxon>
        <taxon>Actinomycetes</taxon>
        <taxon>Micrococcales</taxon>
        <taxon>Intrasporangiaceae</taxon>
        <taxon>Terrabacter</taxon>
    </lineage>
</organism>
<protein>
    <submittedName>
        <fullName evidence="2">GNAT family N-acetyltransferase</fullName>
    </submittedName>
</protein>
<dbReference type="InterPro" id="IPR051531">
    <property type="entry name" value="N-acetyltransferase"/>
</dbReference>
<reference evidence="3" key="1">
    <citation type="journal article" date="2019" name="Int. J. Syst. Evol. Microbiol.">
        <title>The Global Catalogue of Microorganisms (GCM) 10K type strain sequencing project: providing services to taxonomists for standard genome sequencing and annotation.</title>
        <authorList>
            <consortium name="The Broad Institute Genomics Platform"/>
            <consortium name="The Broad Institute Genome Sequencing Center for Infectious Disease"/>
            <person name="Wu L."/>
            <person name="Ma J."/>
        </authorList>
    </citation>
    <scope>NUCLEOTIDE SEQUENCE [LARGE SCALE GENOMIC DNA]</scope>
    <source>
        <strain evidence="3">JCM 17125</strain>
    </source>
</reference>
<dbReference type="InterPro" id="IPR016181">
    <property type="entry name" value="Acyl_CoA_acyltransferase"/>
</dbReference>
<dbReference type="Gene3D" id="3.40.630.30">
    <property type="match status" value="1"/>
</dbReference>
<keyword evidence="3" id="KW-1185">Reference proteome</keyword>
<proteinExistence type="predicted"/>
<sequence>MLPQPTERLRFREMQESDLSEIATLELGGSRGPRGWIEWTRDNYAKHGFGLWVVETHSGEFVGDCGLTLQEVEGDWMVEAGWHVRAPLRRLGYAAEAALSVVDAARVADVEHVIAIIRPDNVASQGVARKIGLHLEREIHKNGGPALVFGADL</sequence>
<feature type="domain" description="N-acetyltransferase" evidence="1">
    <location>
        <begin position="9"/>
        <end position="153"/>
    </location>
</feature>
<evidence type="ECO:0000259" key="1">
    <source>
        <dbReference type="PROSITE" id="PS51186"/>
    </source>
</evidence>
<name>A0ABP7E307_9MICO</name>
<accession>A0ABP7E307</accession>
<dbReference type="InterPro" id="IPR000182">
    <property type="entry name" value="GNAT_dom"/>
</dbReference>
<dbReference type="PANTHER" id="PTHR43792:SF1">
    <property type="entry name" value="N-ACETYLTRANSFERASE DOMAIN-CONTAINING PROTEIN"/>
    <property type="match status" value="1"/>
</dbReference>
<dbReference type="Proteomes" id="UP001501468">
    <property type="component" value="Unassembled WGS sequence"/>
</dbReference>
<dbReference type="PANTHER" id="PTHR43792">
    <property type="entry name" value="GNAT FAMILY, PUTATIVE (AFU_ORTHOLOGUE AFUA_3G00765)-RELATED-RELATED"/>
    <property type="match status" value="1"/>
</dbReference>